<dbReference type="SUPFAM" id="SSF52540">
    <property type="entry name" value="P-loop containing nucleoside triphosphate hydrolases"/>
    <property type="match status" value="1"/>
</dbReference>
<dbReference type="AlphaFoldDB" id="A0A3D9SS59"/>
<proteinExistence type="predicted"/>
<reference evidence="2 3" key="1">
    <citation type="submission" date="2018-08" db="EMBL/GenBank/DDBJ databases">
        <title>Sequencing the genomes of 1000 actinobacteria strains.</title>
        <authorList>
            <person name="Klenk H.-P."/>
        </authorList>
    </citation>
    <scope>NUCLEOTIDE SEQUENCE [LARGE SCALE GENOMIC DNA]</scope>
    <source>
        <strain evidence="2 3">DSM 43927</strain>
    </source>
</reference>
<protein>
    <submittedName>
        <fullName evidence="2">AAA ATPase-like protein</fullName>
    </submittedName>
</protein>
<dbReference type="Proteomes" id="UP000256661">
    <property type="component" value="Unassembled WGS sequence"/>
</dbReference>
<dbReference type="InterPro" id="IPR027417">
    <property type="entry name" value="P-loop_NTPase"/>
</dbReference>
<gene>
    <name evidence="2" type="ORF">DFJ69_2254</name>
</gene>
<organism evidence="2 3">
    <name type="scientific">Thermomonospora umbrina</name>
    <dbReference type="NCBI Taxonomy" id="111806"/>
    <lineage>
        <taxon>Bacteria</taxon>
        <taxon>Bacillati</taxon>
        <taxon>Actinomycetota</taxon>
        <taxon>Actinomycetes</taxon>
        <taxon>Streptosporangiales</taxon>
        <taxon>Thermomonosporaceae</taxon>
        <taxon>Thermomonospora</taxon>
    </lineage>
</organism>
<feature type="domain" description="Orc1-like AAA ATPase" evidence="1">
    <location>
        <begin position="16"/>
        <end position="187"/>
    </location>
</feature>
<dbReference type="RefSeq" id="WP_116022394.1">
    <property type="nucleotide sequence ID" value="NZ_QTTT01000001.1"/>
</dbReference>
<comment type="caution">
    <text evidence="2">The sequence shown here is derived from an EMBL/GenBank/DDBJ whole genome shotgun (WGS) entry which is preliminary data.</text>
</comment>
<dbReference type="OrthoDB" id="5167319at2"/>
<dbReference type="Gene3D" id="3.40.50.300">
    <property type="entry name" value="P-loop containing nucleotide triphosphate hydrolases"/>
    <property type="match status" value="1"/>
</dbReference>
<keyword evidence="3" id="KW-1185">Reference proteome</keyword>
<evidence type="ECO:0000313" key="2">
    <source>
        <dbReference type="EMBL" id="REE96803.1"/>
    </source>
</evidence>
<dbReference type="EMBL" id="QTTT01000001">
    <property type="protein sequence ID" value="REE96803.1"/>
    <property type="molecule type" value="Genomic_DNA"/>
</dbReference>
<evidence type="ECO:0000313" key="3">
    <source>
        <dbReference type="Proteomes" id="UP000256661"/>
    </source>
</evidence>
<dbReference type="Pfam" id="PF13191">
    <property type="entry name" value="AAA_16"/>
    <property type="match status" value="1"/>
</dbReference>
<accession>A0A3D9SS59</accession>
<name>A0A3D9SS59_9ACTN</name>
<sequence length="655" mass="72711">MVGTVAGRLAEARRRRFVGRAAEIELLRAALAKPDPDFTVLYVYGPGGIGKTALLGALAQVASEHGLEPVRLDGRSVEPVPFTPEPRQGRLVLLIDTYEALAPLDGWVRETLVPSLPEDAVVVLAGRSPPDGGWYSDPAWRDLLRVVRLGELSAADVRDFARAAGLPEALHRRLAEVTHGHPLALVLLADVLATSPGADVGLTDAPDVVGRLVECFMADAPGDRHRQALQVCAHARFTTEQLLRAALGDDAGGLFAWLRGLPFVEHGPFGIFPHDLVRDVVRADLRWRDPAGFTEMHHRIRDHLLAHVRTTEGREQYRWVIDVCFLIQANPLAAEFWDWDRLGSAAYLDLAGPADRAAILELAARYEGPEAAALLDGWLDRPGAVAAVFRGPDSFGFSLVLRPREMSEEDLAFDPVVAAAWRYVRECGPLRANDEVVLARFFMDRDHYQGPSATRNTAMIRQIQRLIASPDLALDFVCAFTGDVDRSESLLSHLGYRRLPEVDVQVGAVRYSAFLRDWRGRTVRSWLDMVGEREVGLSAPVVPWTPPLSRREFAEAVRRALRHLHAPDRLATSPLLDCRLADDPAGLRDALRRAMEDLRGEQVFPVLDRTYLRAAQTQERAAEALSMSFSTYRRHLARGIARLVDVLWSRELNDQ</sequence>
<evidence type="ECO:0000259" key="1">
    <source>
        <dbReference type="Pfam" id="PF13191"/>
    </source>
</evidence>
<dbReference type="InterPro" id="IPR041664">
    <property type="entry name" value="AAA_16"/>
</dbReference>